<dbReference type="eggNOG" id="KOG2614">
    <property type="taxonomic scope" value="Eukaryota"/>
</dbReference>
<dbReference type="PRINTS" id="PR00420">
    <property type="entry name" value="RNGMNOXGNASE"/>
</dbReference>
<dbReference type="GO" id="GO:0016491">
    <property type="term" value="F:oxidoreductase activity"/>
    <property type="evidence" value="ECO:0007669"/>
    <property type="project" value="UniProtKB-KW"/>
</dbReference>
<evidence type="ECO:0000256" key="2">
    <source>
        <dbReference type="ARBA" id="ARBA00022827"/>
    </source>
</evidence>
<dbReference type="RefSeq" id="XP_007388716.1">
    <property type="nucleotide sequence ID" value="XM_007388654.1"/>
</dbReference>
<dbReference type="GeneID" id="18877615"/>
<dbReference type="InterPro" id="IPR051104">
    <property type="entry name" value="FAD_monoxygenase"/>
</dbReference>
<protein>
    <submittedName>
        <fullName evidence="5">FAD/NAD(P)-binding domain-containing protein</fullName>
    </submittedName>
</protein>
<dbReference type="HOGENOM" id="CLU_009665_6_3_1"/>
<dbReference type="InterPro" id="IPR036188">
    <property type="entry name" value="FAD/NAD-bd_sf"/>
</dbReference>
<dbReference type="GO" id="GO:0044550">
    <property type="term" value="P:secondary metabolite biosynthetic process"/>
    <property type="evidence" value="ECO:0007669"/>
    <property type="project" value="TreeGrafter"/>
</dbReference>
<dbReference type="Proteomes" id="UP000054196">
    <property type="component" value="Unassembled WGS sequence"/>
</dbReference>
<evidence type="ECO:0000313" key="6">
    <source>
        <dbReference type="Proteomes" id="UP000054196"/>
    </source>
</evidence>
<organism evidence="5 6">
    <name type="scientific">Punctularia strigosozonata (strain HHB-11173)</name>
    <name type="common">White-rot fungus</name>
    <dbReference type="NCBI Taxonomy" id="741275"/>
    <lineage>
        <taxon>Eukaryota</taxon>
        <taxon>Fungi</taxon>
        <taxon>Dikarya</taxon>
        <taxon>Basidiomycota</taxon>
        <taxon>Agaricomycotina</taxon>
        <taxon>Agaricomycetes</taxon>
        <taxon>Corticiales</taxon>
        <taxon>Punctulariaceae</taxon>
        <taxon>Punctularia</taxon>
    </lineage>
</organism>
<dbReference type="Gene3D" id="3.50.50.60">
    <property type="entry name" value="FAD/NAD(P)-binding domain"/>
    <property type="match status" value="1"/>
</dbReference>
<gene>
    <name evidence="5" type="ORF">PUNSTDRAFT_123020</name>
</gene>
<dbReference type="OMA" id="GTTHEAN"/>
<keyword evidence="6" id="KW-1185">Reference proteome</keyword>
<keyword evidence="3" id="KW-0560">Oxidoreductase</keyword>
<dbReference type="Pfam" id="PF01494">
    <property type="entry name" value="FAD_binding_3"/>
    <property type="match status" value="1"/>
</dbReference>
<dbReference type="EMBL" id="JH687557">
    <property type="protein sequence ID" value="EIN03927.1"/>
    <property type="molecule type" value="Genomic_DNA"/>
</dbReference>
<reference evidence="6" key="1">
    <citation type="journal article" date="2012" name="Science">
        <title>The Paleozoic origin of enzymatic lignin decomposition reconstructed from 31 fungal genomes.</title>
        <authorList>
            <person name="Floudas D."/>
            <person name="Binder M."/>
            <person name="Riley R."/>
            <person name="Barry K."/>
            <person name="Blanchette R.A."/>
            <person name="Henrissat B."/>
            <person name="Martinez A.T."/>
            <person name="Otillar R."/>
            <person name="Spatafora J.W."/>
            <person name="Yadav J.S."/>
            <person name="Aerts A."/>
            <person name="Benoit I."/>
            <person name="Boyd A."/>
            <person name="Carlson A."/>
            <person name="Copeland A."/>
            <person name="Coutinho P.M."/>
            <person name="de Vries R.P."/>
            <person name="Ferreira P."/>
            <person name="Findley K."/>
            <person name="Foster B."/>
            <person name="Gaskell J."/>
            <person name="Glotzer D."/>
            <person name="Gorecki P."/>
            <person name="Heitman J."/>
            <person name="Hesse C."/>
            <person name="Hori C."/>
            <person name="Igarashi K."/>
            <person name="Jurgens J.A."/>
            <person name="Kallen N."/>
            <person name="Kersten P."/>
            <person name="Kohler A."/>
            <person name="Kuees U."/>
            <person name="Kumar T.K.A."/>
            <person name="Kuo A."/>
            <person name="LaButti K."/>
            <person name="Larrondo L.F."/>
            <person name="Lindquist E."/>
            <person name="Ling A."/>
            <person name="Lombard V."/>
            <person name="Lucas S."/>
            <person name="Lundell T."/>
            <person name="Martin R."/>
            <person name="McLaughlin D.J."/>
            <person name="Morgenstern I."/>
            <person name="Morin E."/>
            <person name="Murat C."/>
            <person name="Nagy L.G."/>
            <person name="Nolan M."/>
            <person name="Ohm R.A."/>
            <person name="Patyshakuliyeva A."/>
            <person name="Rokas A."/>
            <person name="Ruiz-Duenas F.J."/>
            <person name="Sabat G."/>
            <person name="Salamov A."/>
            <person name="Samejima M."/>
            <person name="Schmutz J."/>
            <person name="Slot J.C."/>
            <person name="St John F."/>
            <person name="Stenlid J."/>
            <person name="Sun H."/>
            <person name="Sun S."/>
            <person name="Syed K."/>
            <person name="Tsang A."/>
            <person name="Wiebenga A."/>
            <person name="Young D."/>
            <person name="Pisabarro A."/>
            <person name="Eastwood D.C."/>
            <person name="Martin F."/>
            <person name="Cullen D."/>
            <person name="Grigoriev I.V."/>
            <person name="Hibbett D.S."/>
        </authorList>
    </citation>
    <scope>NUCLEOTIDE SEQUENCE [LARGE SCALE GENOMIC DNA]</scope>
    <source>
        <strain evidence="6">HHB-11173 SS5</strain>
    </source>
</reference>
<keyword evidence="1" id="KW-0285">Flavoprotein</keyword>
<dbReference type="OrthoDB" id="417877at2759"/>
<evidence type="ECO:0000313" key="5">
    <source>
        <dbReference type="EMBL" id="EIN03927.1"/>
    </source>
</evidence>
<evidence type="ECO:0000256" key="3">
    <source>
        <dbReference type="ARBA" id="ARBA00023002"/>
    </source>
</evidence>
<name>R7S2C0_PUNST</name>
<accession>R7S2C0</accession>
<keyword evidence="2" id="KW-0274">FAD</keyword>
<dbReference type="GO" id="GO:0071949">
    <property type="term" value="F:FAD binding"/>
    <property type="evidence" value="ECO:0007669"/>
    <property type="project" value="InterPro"/>
</dbReference>
<dbReference type="AlphaFoldDB" id="R7S2C0"/>
<proteinExistence type="predicted"/>
<dbReference type="PANTHER" id="PTHR46720:SF3">
    <property type="entry name" value="FAD-BINDING DOMAIN-CONTAINING PROTEIN-RELATED"/>
    <property type="match status" value="1"/>
</dbReference>
<evidence type="ECO:0000256" key="1">
    <source>
        <dbReference type="ARBA" id="ARBA00022630"/>
    </source>
</evidence>
<dbReference type="KEGG" id="psq:PUNSTDRAFT_123020"/>
<sequence>MSESTKSGITVAIIGGGIGGICAAIALGRSGYDVHIFEQASKFSEIGAGVGFGANALHALHLLGLGDDYEQIADVSPAGDPWFSFLSGKDCEPISEVLNPAPRGSVHRARFLECLLARLPPTVSTHFSSRVISVENISSRDDQAPHVRLTTVHPDSSNSIQFKADIALGCDGVKSMVRDSFQQEMGACVRYTGTYAYRGLMNLEKAASEAGDFHIVMFPIEHGKILNIVAFVSDRTRPPEERVWEGPWVKPVTRQEMFDDYAEWDPRVHAILSLVDKPEKWALHDLLPLERWTVGRVTLLGDSAHASLPHNGAGAGQAIEDVYVLSKLLGHPSCAADNIPAFLQAYEHVRRPRASRQQIHSRESGDIYEFASPMGDDYAKIDEHLQRRYDWLWNHDLDSDVEEALTFLRDRGVLAK</sequence>
<dbReference type="PANTHER" id="PTHR46720">
    <property type="entry name" value="HYDROXYLASE, PUTATIVE (AFU_ORTHOLOGUE AFUA_3G01460)-RELATED"/>
    <property type="match status" value="1"/>
</dbReference>
<evidence type="ECO:0000259" key="4">
    <source>
        <dbReference type="Pfam" id="PF01494"/>
    </source>
</evidence>
<dbReference type="SUPFAM" id="SSF54373">
    <property type="entry name" value="FAD-linked reductases, C-terminal domain"/>
    <property type="match status" value="1"/>
</dbReference>
<dbReference type="SUPFAM" id="SSF51905">
    <property type="entry name" value="FAD/NAD(P)-binding domain"/>
    <property type="match status" value="1"/>
</dbReference>
<feature type="domain" description="FAD-binding" evidence="4">
    <location>
        <begin position="10"/>
        <end position="356"/>
    </location>
</feature>
<dbReference type="InterPro" id="IPR002938">
    <property type="entry name" value="FAD-bd"/>
</dbReference>